<gene>
    <name evidence="8" type="ORF">HF325_003230</name>
</gene>
<evidence type="ECO:0000256" key="7">
    <source>
        <dbReference type="RuleBase" id="RU003785"/>
    </source>
</evidence>
<evidence type="ECO:0000313" key="9">
    <source>
        <dbReference type="Proteomes" id="UP000649328"/>
    </source>
</evidence>
<evidence type="ECO:0000313" key="8">
    <source>
        <dbReference type="EMBL" id="KAF8002265.1"/>
    </source>
</evidence>
<dbReference type="GO" id="GO:0005739">
    <property type="term" value="C:mitochondrion"/>
    <property type="evidence" value="ECO:0007669"/>
    <property type="project" value="TreeGrafter"/>
</dbReference>
<dbReference type="Pfam" id="PF01715">
    <property type="entry name" value="IPPT"/>
    <property type="match status" value="1"/>
</dbReference>
<dbReference type="InterPro" id="IPR039657">
    <property type="entry name" value="Dimethylallyltransferase"/>
</dbReference>
<dbReference type="Gene3D" id="1.10.20.140">
    <property type="match status" value="1"/>
</dbReference>
<dbReference type="EC" id="2.5.1.75" evidence="5 6"/>
<keyword evidence="5 6" id="KW-0819">tRNA processing</keyword>
<dbReference type="OrthoDB" id="775260at2759"/>
<protein>
    <recommendedName>
        <fullName evidence="5 6">tRNA dimethylallyltransferase</fullName>
        <ecNumber evidence="5 6">2.5.1.75</ecNumber>
    </recommendedName>
</protein>
<keyword evidence="9" id="KW-1185">Reference proteome</keyword>
<comment type="catalytic activity">
    <reaction evidence="5 6">
        <text>adenosine(37) in tRNA + dimethylallyl diphosphate = N(6)-dimethylallyladenosine(37) in tRNA + diphosphate</text>
        <dbReference type="Rhea" id="RHEA:26482"/>
        <dbReference type="Rhea" id="RHEA-COMP:10162"/>
        <dbReference type="Rhea" id="RHEA-COMP:10375"/>
        <dbReference type="ChEBI" id="CHEBI:33019"/>
        <dbReference type="ChEBI" id="CHEBI:57623"/>
        <dbReference type="ChEBI" id="CHEBI:74411"/>
        <dbReference type="ChEBI" id="CHEBI:74415"/>
        <dbReference type="EC" id="2.5.1.75"/>
    </reaction>
</comment>
<comment type="similarity">
    <text evidence="1 5 7">Belongs to the IPP transferase family.</text>
</comment>
<dbReference type="NCBIfam" id="TIGR00174">
    <property type="entry name" value="miaA"/>
    <property type="match status" value="1"/>
</dbReference>
<dbReference type="HAMAP" id="MF_00185">
    <property type="entry name" value="IPP_trans"/>
    <property type="match status" value="1"/>
</dbReference>
<dbReference type="PIRSF" id="PIRSF039110">
    <property type="entry name" value="IPP_transferase"/>
    <property type="match status" value="1"/>
</dbReference>
<sequence>MFTKPKKNVVTIVGTTGVGKSQYSIELAKSINGEIINADSMQVYRGAPIITNKHPFSEREGIKHHVMDHIPWSEEYFIHRYSAEAVSAIEDIHARGKTPIIIGGTHYYLQNLLFKNKTIGEKEEKDQLRPLSSEQQALLDGPVDAIFKALTDVDPVISEKFHPKDTRKLRRALEIYYTTGQRPSEMYKEQKLDELEDTSLKYNTLLFWIYCDLEVLKERLDKRVDSMMQTGALDEIRELNNFYESQTPTPDMTTGIWQVIGYKEFRPWLTDGQKDVKLFEEGVERMKIRTRQYAKYQVKWIKKLLGVELNKEARFKFKYGGKIYLLDATDLNQWATNVRERGLAITEQFLNNGPLGVTEPLAPKNLASILPTSEFYEEFNSNKTLKAVDNWKHFECSVCKDSEGKPLVAVGEDNWQVHQNSRRHKKQLSYNAKKRKHEEMIEKYKKAKEADL</sequence>
<evidence type="ECO:0000256" key="1">
    <source>
        <dbReference type="ARBA" id="ARBA00005842"/>
    </source>
</evidence>
<comment type="caution">
    <text evidence="8">The sequence shown here is derived from an EMBL/GenBank/DDBJ whole genome shotgun (WGS) entry which is preliminary data.</text>
</comment>
<evidence type="ECO:0000256" key="2">
    <source>
        <dbReference type="ARBA" id="ARBA00022679"/>
    </source>
</evidence>
<name>A0A8H7LC79_9ASCO</name>
<keyword evidence="3 5" id="KW-0547">Nucleotide-binding</keyword>
<dbReference type="GO" id="GO:0005524">
    <property type="term" value="F:ATP binding"/>
    <property type="evidence" value="ECO:0007669"/>
    <property type="project" value="UniProtKB-UniRule"/>
</dbReference>
<dbReference type="PANTHER" id="PTHR11088:SF89">
    <property type="entry name" value="TRNA DIMETHYLALLYLTRANSFERASE"/>
    <property type="match status" value="1"/>
</dbReference>
<keyword evidence="5" id="KW-0963">Cytoplasm</keyword>
<evidence type="ECO:0000256" key="5">
    <source>
        <dbReference type="PIRNR" id="PIRNR039110"/>
    </source>
</evidence>
<dbReference type="PANTHER" id="PTHR11088">
    <property type="entry name" value="TRNA DIMETHYLALLYLTRANSFERASE"/>
    <property type="match status" value="1"/>
</dbReference>
<keyword evidence="4 5" id="KW-0067">ATP-binding</keyword>
<dbReference type="EMBL" id="JACBPP010000004">
    <property type="protein sequence ID" value="KAF8002265.1"/>
    <property type="molecule type" value="Genomic_DNA"/>
</dbReference>
<organism evidence="8 9">
    <name type="scientific">Metschnikowia pulcherrima</name>
    <dbReference type="NCBI Taxonomy" id="27326"/>
    <lineage>
        <taxon>Eukaryota</taxon>
        <taxon>Fungi</taxon>
        <taxon>Dikarya</taxon>
        <taxon>Ascomycota</taxon>
        <taxon>Saccharomycotina</taxon>
        <taxon>Pichiomycetes</taxon>
        <taxon>Metschnikowiaceae</taxon>
        <taxon>Metschnikowia</taxon>
    </lineage>
</organism>
<dbReference type="AlphaFoldDB" id="A0A8H7LC79"/>
<dbReference type="GO" id="GO:0052381">
    <property type="term" value="F:tRNA dimethylallyltransferase activity"/>
    <property type="evidence" value="ECO:0007669"/>
    <property type="project" value="UniProtKB-UniRule"/>
</dbReference>
<dbReference type="Proteomes" id="UP000649328">
    <property type="component" value="Unassembled WGS sequence"/>
</dbReference>
<keyword evidence="2 5" id="KW-0808">Transferase</keyword>
<accession>A0A8H7LC79</accession>
<evidence type="ECO:0000256" key="3">
    <source>
        <dbReference type="ARBA" id="ARBA00022741"/>
    </source>
</evidence>
<dbReference type="InterPro" id="IPR018022">
    <property type="entry name" value="IPT"/>
</dbReference>
<comment type="function">
    <text evidence="5">Catalyzes the transfer of a dimethylallyl group onto the adenine at position 37.</text>
</comment>
<reference evidence="8" key="1">
    <citation type="submission" date="2020-10" db="EMBL/GenBank/DDBJ databases">
        <title>The Whole-Genome Sequence of Metschnikowia persimmonesis, a Novel Endophytic Yeast Species Isolated from Medicinal Plant Diospyros kaki Thumb.</title>
        <authorList>
            <person name="Rahmat E."/>
            <person name="Kang Y."/>
        </authorList>
    </citation>
    <scope>NUCLEOTIDE SEQUENCE</scope>
    <source>
        <strain evidence="8">KIOM G15050</strain>
    </source>
</reference>
<dbReference type="Gene3D" id="3.30.160.60">
    <property type="entry name" value="Classic Zinc Finger"/>
    <property type="match status" value="1"/>
</dbReference>
<dbReference type="InterPro" id="IPR027417">
    <property type="entry name" value="P-loop_NTPase"/>
</dbReference>
<evidence type="ECO:0000256" key="6">
    <source>
        <dbReference type="RuleBase" id="RU003783"/>
    </source>
</evidence>
<proteinExistence type="inferred from homology"/>
<dbReference type="Gene3D" id="3.40.50.300">
    <property type="entry name" value="P-loop containing nucleotide triphosphate hydrolases"/>
    <property type="match status" value="1"/>
</dbReference>
<dbReference type="InterPro" id="IPR030666">
    <property type="entry name" value="IPP_transferase_euk"/>
</dbReference>
<dbReference type="GO" id="GO:0006400">
    <property type="term" value="P:tRNA modification"/>
    <property type="evidence" value="ECO:0007669"/>
    <property type="project" value="TreeGrafter"/>
</dbReference>
<evidence type="ECO:0000256" key="4">
    <source>
        <dbReference type="ARBA" id="ARBA00022840"/>
    </source>
</evidence>
<dbReference type="SUPFAM" id="SSF52540">
    <property type="entry name" value="P-loop containing nucleoside triphosphate hydrolases"/>
    <property type="match status" value="2"/>
</dbReference>